<name>A0A1H5UQU8_9FLAO</name>
<sequence length="119" mass="13306">MYNLTIKNDYIYDLGTSTGVTISKGKSFTLNDRGSLVLTIPGMSNMNFIDLGDKKLEGFPFPKETWGTLVRYSTIEAYYRYEGQGELTVVVDSLGMCTISTTNGSMIRISIPEFVIQQH</sequence>
<organism evidence="1 2">
    <name type="scientific">Halpernia humi</name>
    <dbReference type="NCBI Taxonomy" id="493375"/>
    <lineage>
        <taxon>Bacteria</taxon>
        <taxon>Pseudomonadati</taxon>
        <taxon>Bacteroidota</taxon>
        <taxon>Flavobacteriia</taxon>
        <taxon>Flavobacteriales</taxon>
        <taxon>Weeksellaceae</taxon>
        <taxon>Chryseobacterium group</taxon>
        <taxon>Halpernia</taxon>
    </lineage>
</organism>
<gene>
    <name evidence="1" type="ORF">SAMN05421847_0880</name>
</gene>
<dbReference type="RefSeq" id="WP_146063254.1">
    <property type="nucleotide sequence ID" value="NZ_FNUS01000001.1"/>
</dbReference>
<reference evidence="2" key="1">
    <citation type="submission" date="2016-10" db="EMBL/GenBank/DDBJ databases">
        <authorList>
            <person name="Varghese N."/>
            <person name="Submissions S."/>
        </authorList>
    </citation>
    <scope>NUCLEOTIDE SEQUENCE [LARGE SCALE GENOMIC DNA]</scope>
    <source>
        <strain evidence="2">DSM 21580</strain>
    </source>
</reference>
<keyword evidence="2" id="KW-1185">Reference proteome</keyword>
<dbReference type="Proteomes" id="UP000236738">
    <property type="component" value="Unassembled WGS sequence"/>
</dbReference>
<evidence type="ECO:0000313" key="1">
    <source>
        <dbReference type="EMBL" id="SEF77390.1"/>
    </source>
</evidence>
<protein>
    <submittedName>
        <fullName evidence="1">Uncharacterized protein</fullName>
    </submittedName>
</protein>
<dbReference type="OrthoDB" id="1202205at2"/>
<evidence type="ECO:0000313" key="2">
    <source>
        <dbReference type="Proteomes" id="UP000236738"/>
    </source>
</evidence>
<dbReference type="EMBL" id="FNUS01000001">
    <property type="protein sequence ID" value="SEF77390.1"/>
    <property type="molecule type" value="Genomic_DNA"/>
</dbReference>
<accession>A0A1H5UQU8</accession>
<dbReference type="AlphaFoldDB" id="A0A1H5UQU8"/>
<proteinExistence type="predicted"/>